<dbReference type="EMBL" id="RBIL01000001">
    <property type="protein sequence ID" value="RKQ92663.1"/>
    <property type="molecule type" value="Genomic_DNA"/>
</dbReference>
<evidence type="ECO:0000256" key="1">
    <source>
        <dbReference type="SAM" id="MobiDB-lite"/>
    </source>
</evidence>
<protein>
    <submittedName>
        <fullName evidence="3">NADH dehydrogenase</fullName>
    </submittedName>
</protein>
<evidence type="ECO:0000259" key="2">
    <source>
        <dbReference type="Pfam" id="PF13460"/>
    </source>
</evidence>
<feature type="compositionally biased region" description="Low complexity" evidence="1">
    <location>
        <begin position="298"/>
        <end position="313"/>
    </location>
</feature>
<comment type="caution">
    <text evidence="3">The sequence shown here is derived from an EMBL/GenBank/DDBJ whole genome shotgun (WGS) entry which is preliminary data.</text>
</comment>
<name>A0A660LFS0_9ACTN</name>
<dbReference type="Proteomes" id="UP000278962">
    <property type="component" value="Unassembled WGS sequence"/>
</dbReference>
<gene>
    <name evidence="3" type="ORF">C8N24_2515</name>
</gene>
<feature type="region of interest" description="Disordered" evidence="1">
    <location>
        <begin position="288"/>
        <end position="313"/>
    </location>
</feature>
<dbReference type="SUPFAM" id="SSF51735">
    <property type="entry name" value="NAD(P)-binding Rossmann-fold domains"/>
    <property type="match status" value="1"/>
</dbReference>
<keyword evidence="4" id="KW-1185">Reference proteome</keyword>
<organism evidence="3 4">
    <name type="scientific">Solirubrobacter pauli</name>
    <dbReference type="NCBI Taxonomy" id="166793"/>
    <lineage>
        <taxon>Bacteria</taxon>
        <taxon>Bacillati</taxon>
        <taxon>Actinomycetota</taxon>
        <taxon>Thermoleophilia</taxon>
        <taxon>Solirubrobacterales</taxon>
        <taxon>Solirubrobacteraceae</taxon>
        <taxon>Solirubrobacter</taxon>
    </lineage>
</organism>
<dbReference type="InterPro" id="IPR051207">
    <property type="entry name" value="ComplexI_NDUFA9_subunit"/>
</dbReference>
<sequence length="313" mass="33598">MLLLTGATGLLGHPVVRRLVARGVPVRCLVRDPRRLGPERVRVQLAIGDLADPSSWRNALRGVDTVVHLAGGARDQARASVEELNGLATFRLLQAAERVGAKHFVWITPLGATPHHPMRMQRAKALAAAVVEEAGIPTTTLAHSLIYAPGDRHLLWIERLGYLPAVPLVGRGIARTQPIWVEDMADAVLAALDAPEGHRRFELAGPDVLSQREVVRLVLAAAGRRRRPLPLPLVGLRAALRAEETLAGPTSLITWDEAQLLAVEMLSARGTEDARALGISPRRMSEVLGAPRDSRTQAAVPAAAADPRPAAGR</sequence>
<dbReference type="PANTHER" id="PTHR12126">
    <property type="entry name" value="NADH-UBIQUINONE OXIDOREDUCTASE 39 KDA SUBUNIT-RELATED"/>
    <property type="match status" value="1"/>
</dbReference>
<dbReference type="Gene3D" id="3.40.50.720">
    <property type="entry name" value="NAD(P)-binding Rossmann-like Domain"/>
    <property type="match status" value="1"/>
</dbReference>
<dbReference type="AlphaFoldDB" id="A0A660LFS0"/>
<dbReference type="Pfam" id="PF13460">
    <property type="entry name" value="NAD_binding_10"/>
    <property type="match status" value="1"/>
</dbReference>
<evidence type="ECO:0000313" key="3">
    <source>
        <dbReference type="EMBL" id="RKQ92663.1"/>
    </source>
</evidence>
<feature type="domain" description="NAD(P)-binding" evidence="2">
    <location>
        <begin position="6"/>
        <end position="140"/>
    </location>
</feature>
<dbReference type="PANTHER" id="PTHR12126:SF11">
    <property type="entry name" value="NADH DEHYDROGENASE [UBIQUINONE] 1 ALPHA SUBCOMPLEX SUBUNIT 9, MITOCHONDRIAL"/>
    <property type="match status" value="1"/>
</dbReference>
<evidence type="ECO:0000313" key="4">
    <source>
        <dbReference type="Proteomes" id="UP000278962"/>
    </source>
</evidence>
<dbReference type="InterPro" id="IPR016040">
    <property type="entry name" value="NAD(P)-bd_dom"/>
</dbReference>
<dbReference type="GO" id="GO:0044877">
    <property type="term" value="F:protein-containing complex binding"/>
    <property type="evidence" value="ECO:0007669"/>
    <property type="project" value="TreeGrafter"/>
</dbReference>
<proteinExistence type="predicted"/>
<dbReference type="InterPro" id="IPR036291">
    <property type="entry name" value="NAD(P)-bd_dom_sf"/>
</dbReference>
<reference evidence="3 4" key="1">
    <citation type="submission" date="2018-10" db="EMBL/GenBank/DDBJ databases">
        <title>Genomic Encyclopedia of Archaeal and Bacterial Type Strains, Phase II (KMG-II): from individual species to whole genera.</title>
        <authorList>
            <person name="Goeker M."/>
        </authorList>
    </citation>
    <scope>NUCLEOTIDE SEQUENCE [LARGE SCALE GENOMIC DNA]</scope>
    <source>
        <strain evidence="3 4">DSM 14954</strain>
    </source>
</reference>
<dbReference type="RefSeq" id="WP_170179042.1">
    <property type="nucleotide sequence ID" value="NZ_RBIL01000001.1"/>
</dbReference>
<accession>A0A660LFS0</accession>